<dbReference type="AlphaFoldDB" id="X0WKW3"/>
<evidence type="ECO:0000313" key="2">
    <source>
        <dbReference type="EMBL" id="GAG31604.1"/>
    </source>
</evidence>
<feature type="transmembrane region" description="Helical" evidence="1">
    <location>
        <begin position="187"/>
        <end position="209"/>
    </location>
</feature>
<feature type="transmembrane region" description="Helical" evidence="1">
    <location>
        <begin position="7"/>
        <end position="26"/>
    </location>
</feature>
<name>X0WKW3_9ZZZZ</name>
<dbReference type="InterPro" id="IPR026366">
    <property type="entry name" value="Seleno_YedE"/>
</dbReference>
<evidence type="ECO:0000256" key="1">
    <source>
        <dbReference type="SAM" id="Phobius"/>
    </source>
</evidence>
<dbReference type="InterPro" id="IPR007272">
    <property type="entry name" value="Sulf_transp_TsuA/YedE"/>
</dbReference>
<gene>
    <name evidence="2" type="ORF">S01H1_68373</name>
</gene>
<organism evidence="2">
    <name type="scientific">marine sediment metagenome</name>
    <dbReference type="NCBI Taxonomy" id="412755"/>
    <lineage>
        <taxon>unclassified sequences</taxon>
        <taxon>metagenomes</taxon>
        <taxon>ecological metagenomes</taxon>
    </lineage>
</organism>
<keyword evidence="1" id="KW-0812">Transmembrane</keyword>
<reference evidence="2" key="1">
    <citation type="journal article" date="2014" name="Front. Microbiol.">
        <title>High frequency of phylogenetically diverse reductive dehalogenase-homologous genes in deep subseafloor sedimentary metagenomes.</title>
        <authorList>
            <person name="Kawai M."/>
            <person name="Futagami T."/>
            <person name="Toyoda A."/>
            <person name="Takaki Y."/>
            <person name="Nishi S."/>
            <person name="Hori S."/>
            <person name="Arai W."/>
            <person name="Tsubouchi T."/>
            <person name="Morono Y."/>
            <person name="Uchiyama I."/>
            <person name="Ito T."/>
            <person name="Fujiyama A."/>
            <person name="Inagaki F."/>
            <person name="Takami H."/>
        </authorList>
    </citation>
    <scope>NUCLEOTIDE SEQUENCE</scope>
    <source>
        <strain evidence="2">Expedition CK06-06</strain>
    </source>
</reference>
<keyword evidence="1" id="KW-1133">Transmembrane helix</keyword>
<protein>
    <submittedName>
        <fullName evidence="2">Uncharacterized protein</fullName>
    </submittedName>
</protein>
<feature type="non-terminal residue" evidence="2">
    <location>
        <position position="1"/>
    </location>
</feature>
<feature type="transmembrane region" description="Helical" evidence="1">
    <location>
        <begin position="46"/>
        <end position="64"/>
    </location>
</feature>
<accession>X0WKW3</accession>
<dbReference type="EMBL" id="BARS01045341">
    <property type="protein sequence ID" value="GAG31604.1"/>
    <property type="molecule type" value="Genomic_DNA"/>
</dbReference>
<proteinExistence type="predicted"/>
<keyword evidence="1" id="KW-0472">Membrane</keyword>
<feature type="transmembrane region" description="Helical" evidence="1">
    <location>
        <begin position="85"/>
        <end position="107"/>
    </location>
</feature>
<comment type="caution">
    <text evidence="2">The sequence shown here is derived from an EMBL/GenBank/DDBJ whole genome shotgun (WGS) entry which is preliminary data.</text>
</comment>
<dbReference type="NCBIfam" id="TIGR04112">
    <property type="entry name" value="seleno_YedE"/>
    <property type="match status" value="1"/>
</dbReference>
<dbReference type="Pfam" id="PF04143">
    <property type="entry name" value="Sulf_transp"/>
    <property type="match status" value="1"/>
</dbReference>
<feature type="transmembrane region" description="Helical" evidence="1">
    <location>
        <begin position="127"/>
        <end position="149"/>
    </location>
</feature>
<sequence length="213" mass="22349">RTTKIHPLIGWIMPLVMVGLLIFAIIETTNGLDFVKTSEGGPGSMYALLAVSLVVGLVVGFIFQRTRLCTVGAWRDVMLVRSTHLLSGIIAIIIGALVTNYIVGNFAADGIYNWGFTDQPIAHSEHLWNFLGMSLAGLAFTLAGACPLRNLILAGEGDADAGVFIIGLFAGAAFAHNFLLASSPAGIGANAPIAVGLGLAFCLIVGFFMRSKA</sequence>
<feature type="transmembrane region" description="Helical" evidence="1">
    <location>
        <begin position="161"/>
        <end position="181"/>
    </location>
</feature>